<feature type="transmembrane region" description="Helical" evidence="1">
    <location>
        <begin position="101"/>
        <end position="120"/>
    </location>
</feature>
<keyword evidence="1" id="KW-0812">Transmembrane</keyword>
<dbReference type="EMBL" id="CAKOGP040002313">
    <property type="protein sequence ID" value="CAJ1966744.1"/>
    <property type="molecule type" value="Genomic_DNA"/>
</dbReference>
<feature type="transmembrane region" description="Helical" evidence="1">
    <location>
        <begin position="140"/>
        <end position="162"/>
    </location>
</feature>
<organism evidence="2 3">
    <name type="scientific">Cylindrotheca closterium</name>
    <dbReference type="NCBI Taxonomy" id="2856"/>
    <lineage>
        <taxon>Eukaryota</taxon>
        <taxon>Sar</taxon>
        <taxon>Stramenopiles</taxon>
        <taxon>Ochrophyta</taxon>
        <taxon>Bacillariophyta</taxon>
        <taxon>Bacillariophyceae</taxon>
        <taxon>Bacillariophycidae</taxon>
        <taxon>Bacillariales</taxon>
        <taxon>Bacillariaceae</taxon>
        <taxon>Cylindrotheca</taxon>
    </lineage>
</organism>
<name>A0AAD2G9Q1_9STRA</name>
<gene>
    <name evidence="2" type="ORF">CYCCA115_LOCUS22327</name>
</gene>
<keyword evidence="3" id="KW-1185">Reference proteome</keyword>
<comment type="caution">
    <text evidence="2">The sequence shown here is derived from an EMBL/GenBank/DDBJ whole genome shotgun (WGS) entry which is preliminary data.</text>
</comment>
<sequence length="330" mass="36130">MRLWKQGLDQARPLQAVWSSVIRTNTRLASTVMPAACASGMPAFHHQTYTNNNDRRQQLSVRWYSSTTPVPNKSEEEESMSFLERTKTQTLSTVMSPKAQFYALVAGGTIFAYGISRIALKFTSFFTHLTPTTIAKWGFYAGFGTAGVLGGIAAVVADNLYIRADPVYQYCKYKVINDTKVQGVLGDGIVTGNLRSYRLDAGRMELRAAVMDKLTTKDASSVGSPTWRPPRIQMIFDVRATGPPYRTGLVTCEATKVPGSFGLGKLQTTLLKVDYETGNEGEGGSTEGDQTLFLVGSEDDLTRVSRRSGLSLDMLARQVHINRAAAGEKV</sequence>
<evidence type="ECO:0000313" key="3">
    <source>
        <dbReference type="Proteomes" id="UP001295423"/>
    </source>
</evidence>
<dbReference type="Proteomes" id="UP001295423">
    <property type="component" value="Unassembled WGS sequence"/>
</dbReference>
<keyword evidence="1" id="KW-0472">Membrane</keyword>
<proteinExistence type="predicted"/>
<accession>A0AAD2G9Q1</accession>
<evidence type="ECO:0000256" key="1">
    <source>
        <dbReference type="SAM" id="Phobius"/>
    </source>
</evidence>
<protein>
    <submittedName>
        <fullName evidence="2">Uncharacterized protein</fullName>
    </submittedName>
</protein>
<evidence type="ECO:0000313" key="2">
    <source>
        <dbReference type="EMBL" id="CAJ1966744.1"/>
    </source>
</evidence>
<dbReference type="AlphaFoldDB" id="A0AAD2G9Q1"/>
<keyword evidence="1" id="KW-1133">Transmembrane helix</keyword>
<reference evidence="2" key="1">
    <citation type="submission" date="2023-08" db="EMBL/GenBank/DDBJ databases">
        <authorList>
            <person name="Audoor S."/>
            <person name="Bilcke G."/>
        </authorList>
    </citation>
    <scope>NUCLEOTIDE SEQUENCE</scope>
</reference>